<feature type="domain" description="ATPase AAA-type core" evidence="5">
    <location>
        <begin position="105"/>
        <end position="168"/>
    </location>
</feature>
<keyword evidence="2" id="KW-0067">ATP-binding</keyword>
<evidence type="ECO:0000313" key="7">
    <source>
        <dbReference type="Proteomes" id="UP000289738"/>
    </source>
</evidence>
<dbReference type="GO" id="GO:0007131">
    <property type="term" value="P:reciprocal meiotic recombination"/>
    <property type="evidence" value="ECO:0007669"/>
    <property type="project" value="UniProtKB-UniRule"/>
</dbReference>
<keyword evidence="7" id="KW-1185">Reference proteome</keyword>
<evidence type="ECO:0000256" key="3">
    <source>
        <dbReference type="RuleBase" id="RU369050"/>
    </source>
</evidence>
<keyword evidence="3" id="KW-0539">Nucleus</keyword>
<comment type="subcellular location">
    <subcellularLocation>
        <location evidence="3">Nucleus</location>
    </subcellularLocation>
</comment>
<feature type="chain" id="PRO_5019181666" description="Pachytene checkpoint protein 2 homolog" evidence="4">
    <location>
        <begin position="17"/>
        <end position="180"/>
    </location>
</feature>
<comment type="similarity">
    <text evidence="3">Belongs to the AAA ATPase family. PCH2 subfamily.</text>
</comment>
<comment type="caution">
    <text evidence="6">The sequence shown here is derived from an EMBL/GenBank/DDBJ whole genome shotgun (WGS) entry which is preliminary data.</text>
</comment>
<proteinExistence type="inferred from homology"/>
<evidence type="ECO:0000313" key="6">
    <source>
        <dbReference type="EMBL" id="RYR53358.1"/>
    </source>
</evidence>
<evidence type="ECO:0000256" key="4">
    <source>
        <dbReference type="SAM" id="SignalP"/>
    </source>
</evidence>
<keyword evidence="3" id="KW-0469">Meiosis</keyword>
<dbReference type="Proteomes" id="UP000289738">
    <property type="component" value="Chromosome A06"/>
</dbReference>
<dbReference type="PANTHER" id="PTHR45991">
    <property type="entry name" value="PACHYTENE CHECKPOINT PROTEIN 2"/>
    <property type="match status" value="1"/>
</dbReference>
<comment type="function">
    <text evidence="3">Plays a key role in chromosome recombination during meiosis.</text>
</comment>
<dbReference type="Gene3D" id="3.40.50.300">
    <property type="entry name" value="P-loop containing nucleotide triphosphate hydrolases"/>
    <property type="match status" value="1"/>
</dbReference>
<dbReference type="PANTHER" id="PTHR45991:SF1">
    <property type="entry name" value="PACHYTENE CHECKPOINT PROTEIN 2 HOMOLOG"/>
    <property type="match status" value="1"/>
</dbReference>
<dbReference type="GO" id="GO:0051598">
    <property type="term" value="P:meiotic recombination checkpoint signaling"/>
    <property type="evidence" value="ECO:0007669"/>
    <property type="project" value="TreeGrafter"/>
</dbReference>
<reference evidence="6 7" key="1">
    <citation type="submission" date="2019-01" db="EMBL/GenBank/DDBJ databases">
        <title>Sequencing of cultivated peanut Arachis hypogaea provides insights into genome evolution and oil improvement.</title>
        <authorList>
            <person name="Chen X."/>
        </authorList>
    </citation>
    <scope>NUCLEOTIDE SEQUENCE [LARGE SCALE GENOMIC DNA]</scope>
    <source>
        <strain evidence="7">cv. Fuhuasheng</strain>
        <tissue evidence="6">Leaves</tissue>
    </source>
</reference>
<dbReference type="InterPro" id="IPR044539">
    <property type="entry name" value="Pch2-like"/>
</dbReference>
<name>A0A445CR22_ARAHY</name>
<dbReference type="InterPro" id="IPR003959">
    <property type="entry name" value="ATPase_AAA_core"/>
</dbReference>
<dbReference type="GO" id="GO:0005694">
    <property type="term" value="C:chromosome"/>
    <property type="evidence" value="ECO:0007669"/>
    <property type="project" value="TreeGrafter"/>
</dbReference>
<dbReference type="GO" id="GO:0016887">
    <property type="term" value="F:ATP hydrolysis activity"/>
    <property type="evidence" value="ECO:0007669"/>
    <property type="project" value="InterPro"/>
</dbReference>
<dbReference type="InterPro" id="IPR027417">
    <property type="entry name" value="P-loop_NTPase"/>
</dbReference>
<protein>
    <recommendedName>
        <fullName evidence="3">Pachytene checkpoint protein 2 homolog</fullName>
    </recommendedName>
</protein>
<dbReference type="AlphaFoldDB" id="A0A445CR22"/>
<dbReference type="GO" id="GO:0005524">
    <property type="term" value="F:ATP binding"/>
    <property type="evidence" value="ECO:0007669"/>
    <property type="project" value="UniProtKB-KW"/>
</dbReference>
<feature type="signal peptide" evidence="4">
    <location>
        <begin position="1"/>
        <end position="16"/>
    </location>
</feature>
<dbReference type="GO" id="GO:0005634">
    <property type="term" value="C:nucleus"/>
    <property type="evidence" value="ECO:0007669"/>
    <property type="project" value="UniProtKB-SubCell"/>
</dbReference>
<keyword evidence="1" id="KW-0547">Nucleotide-binding</keyword>
<dbReference type="Pfam" id="PF00004">
    <property type="entry name" value="AAA"/>
    <property type="match status" value="1"/>
</dbReference>
<dbReference type="STRING" id="3818.A0A445CR22"/>
<sequence length="180" mass="19786">MVVGVFLAVTVAVVEAHRRRRERRSLLALLLGVWREWPCSASASGFCKLLESSAAGNQHWSCPKQRLLRYAASALLFTEKGVDPHSLFHGIGCKTFPKDSRNGKEESNLVFVLIDEVESLVAARKAAISGSDPSYSIRVVNALLTQIDKLKSSPNVIILTTSNITTTIGKPKSNFHSFNY</sequence>
<evidence type="ECO:0000259" key="5">
    <source>
        <dbReference type="Pfam" id="PF00004"/>
    </source>
</evidence>
<organism evidence="6 7">
    <name type="scientific">Arachis hypogaea</name>
    <name type="common">Peanut</name>
    <dbReference type="NCBI Taxonomy" id="3818"/>
    <lineage>
        <taxon>Eukaryota</taxon>
        <taxon>Viridiplantae</taxon>
        <taxon>Streptophyta</taxon>
        <taxon>Embryophyta</taxon>
        <taxon>Tracheophyta</taxon>
        <taxon>Spermatophyta</taxon>
        <taxon>Magnoliopsida</taxon>
        <taxon>eudicotyledons</taxon>
        <taxon>Gunneridae</taxon>
        <taxon>Pentapetalae</taxon>
        <taxon>rosids</taxon>
        <taxon>fabids</taxon>
        <taxon>Fabales</taxon>
        <taxon>Fabaceae</taxon>
        <taxon>Papilionoideae</taxon>
        <taxon>50 kb inversion clade</taxon>
        <taxon>dalbergioids sensu lato</taxon>
        <taxon>Dalbergieae</taxon>
        <taxon>Pterocarpus clade</taxon>
        <taxon>Arachis</taxon>
    </lineage>
</organism>
<gene>
    <name evidence="6" type="ORF">Ahy_A06g028422</name>
</gene>
<evidence type="ECO:0000256" key="2">
    <source>
        <dbReference type="ARBA" id="ARBA00022840"/>
    </source>
</evidence>
<dbReference type="EMBL" id="SDMP01000006">
    <property type="protein sequence ID" value="RYR53358.1"/>
    <property type="molecule type" value="Genomic_DNA"/>
</dbReference>
<keyword evidence="4" id="KW-0732">Signal</keyword>
<evidence type="ECO:0000256" key="1">
    <source>
        <dbReference type="ARBA" id="ARBA00022741"/>
    </source>
</evidence>
<accession>A0A445CR22</accession>
<dbReference type="SUPFAM" id="SSF52540">
    <property type="entry name" value="P-loop containing nucleoside triphosphate hydrolases"/>
    <property type="match status" value="1"/>
</dbReference>